<protein>
    <submittedName>
        <fullName evidence="1">Glycosyltransferase family 92 protein</fullName>
    </submittedName>
</protein>
<gene>
    <name evidence="1" type="ORF">MZO21_00570</name>
</gene>
<sequence length="422" mass="50152">MSCFVFQVNPIVIPEEINLKRREPRKPHKKDSNYDLEFDYKTFSYDIFKSENKLVFSGPPINGLEAIIKKGKFFINGNLISNNKINIEKIDRACRLSIHFPSEIKKFTLVYNELCFEIKENFQCYHDLFLNKKVLLTKSKNNNLRWIHDWIEFYKSVHDINSVIIYDNNSDQYSIEDLKNYLSDINIDIFIIPWNFKFGPIDAPFDSDFCQYGILEHAKECFLAKAAGVIQVDVDELIFSKTGRTVFDALKETPYLKLKGEWIEPIPYREDLGINFNNFYYRSKKLVETTKKWCIDPRNTPKFSQWRVHDVNNCQNVQYSEEFYHLHYKIISTNWRWNRSTNCEYNKNEHYFDQNLFEIITNILPINKNDSVSTTIQIPKIEIENQIESEIRKKSILVTNHIKPQKISFLRQCLGIFTNRSS</sequence>
<dbReference type="Proteomes" id="UP000831422">
    <property type="component" value="Chromosome"/>
</dbReference>
<keyword evidence="2" id="KW-1185">Reference proteome</keyword>
<accession>A0ABY4JYG8</accession>
<reference evidence="1 2" key="1">
    <citation type="submission" date="2022-04" db="EMBL/GenBank/DDBJ databases">
        <title>Occurrence of NDM-1-producing Shewanella putrefaciens and Acinetobacter portensis in a dairy farm from China.</title>
        <authorList>
            <person name="Li R."/>
            <person name="Zhang L."/>
        </authorList>
    </citation>
    <scope>NUCLEOTIDE SEQUENCE [LARGE SCALE GENOMIC DNA]</scope>
    <source>
        <strain evidence="1 2">JNE5</strain>
    </source>
</reference>
<dbReference type="EMBL" id="CP096120">
    <property type="protein sequence ID" value="UPO23383.1"/>
    <property type="molecule type" value="Genomic_DNA"/>
</dbReference>
<evidence type="ECO:0000313" key="1">
    <source>
        <dbReference type="EMBL" id="UPO23383.1"/>
    </source>
</evidence>
<organism evidence="1 2">
    <name type="scientific">Acinetobacter portensis</name>
    <dbReference type="NCBI Taxonomy" id="1839785"/>
    <lineage>
        <taxon>Bacteria</taxon>
        <taxon>Pseudomonadati</taxon>
        <taxon>Pseudomonadota</taxon>
        <taxon>Gammaproteobacteria</taxon>
        <taxon>Moraxellales</taxon>
        <taxon>Moraxellaceae</taxon>
        <taxon>Acinetobacter</taxon>
    </lineage>
</organism>
<evidence type="ECO:0000313" key="2">
    <source>
        <dbReference type="Proteomes" id="UP000831422"/>
    </source>
</evidence>
<proteinExistence type="predicted"/>
<dbReference type="RefSeq" id="WP_248104230.1">
    <property type="nucleotide sequence ID" value="NZ_CP096120.1"/>
</dbReference>
<name>A0ABY4JYG8_9GAMM</name>